<dbReference type="GO" id="GO:0015074">
    <property type="term" value="P:DNA integration"/>
    <property type="evidence" value="ECO:0007669"/>
    <property type="project" value="InterPro"/>
</dbReference>
<comment type="caution">
    <text evidence="2">The sequence shown here is derived from an EMBL/GenBank/DDBJ whole genome shotgun (WGS) entry which is preliminary data.</text>
</comment>
<dbReference type="InterPro" id="IPR013762">
    <property type="entry name" value="Integrase-like_cat_sf"/>
</dbReference>
<organism evidence="2 3">
    <name type="scientific">Paraferrimonas haliotis</name>
    <dbReference type="NCBI Taxonomy" id="2013866"/>
    <lineage>
        <taxon>Bacteria</taxon>
        <taxon>Pseudomonadati</taxon>
        <taxon>Pseudomonadota</taxon>
        <taxon>Gammaproteobacteria</taxon>
        <taxon>Alteromonadales</taxon>
        <taxon>Ferrimonadaceae</taxon>
        <taxon>Paraferrimonas</taxon>
    </lineage>
</organism>
<dbReference type="Gene3D" id="1.10.443.10">
    <property type="entry name" value="Intergrase catalytic core"/>
    <property type="match status" value="1"/>
</dbReference>
<protein>
    <recommendedName>
        <fullName evidence="4">Phage integrase family protein</fullName>
    </recommendedName>
</protein>
<dbReference type="SUPFAM" id="SSF56349">
    <property type="entry name" value="DNA breaking-rejoining enzymes"/>
    <property type="match status" value="1"/>
</dbReference>
<dbReference type="Proteomes" id="UP001157439">
    <property type="component" value="Unassembled WGS sequence"/>
</dbReference>
<accession>A0AA37TSS4</accession>
<dbReference type="GO" id="GO:0003677">
    <property type="term" value="F:DNA binding"/>
    <property type="evidence" value="ECO:0007669"/>
    <property type="project" value="InterPro"/>
</dbReference>
<proteinExistence type="predicted"/>
<name>A0AA37TSS4_9GAMM</name>
<evidence type="ECO:0000313" key="2">
    <source>
        <dbReference type="EMBL" id="GLS83746.1"/>
    </source>
</evidence>
<dbReference type="GO" id="GO:0006310">
    <property type="term" value="P:DNA recombination"/>
    <property type="evidence" value="ECO:0007669"/>
    <property type="project" value="UniProtKB-KW"/>
</dbReference>
<evidence type="ECO:0008006" key="4">
    <source>
        <dbReference type="Google" id="ProtNLM"/>
    </source>
</evidence>
<sequence>MFAELLEIDFVLDDEDIAALNVSEGNHRFKAGQEWKVNSHQFRRSFAYYLVGYQLCSFPALKQQLGHLSLAMTMHYAKNAIKFSRIWHDVEREKVEQSAKILARLYGKMANDEPVAGGKAKSWNKELFMDGKNHFKVGDSNKLLSTDYWREMLVSGKEHIHAIAPSMYCSNASCSMRINIDLTECVGCEFDYIEDAQYAHTAIMTAKRNLDLLVRNNELNPSSATKEVMTVKAAEKILSDLGLDFEPVDFPEDILNKVINFEVAS</sequence>
<dbReference type="InterPro" id="IPR011010">
    <property type="entry name" value="DNA_brk_join_enz"/>
</dbReference>
<keyword evidence="1" id="KW-0233">DNA recombination</keyword>
<gene>
    <name evidence="2" type="ORF">GCM10007894_17230</name>
</gene>
<evidence type="ECO:0000313" key="3">
    <source>
        <dbReference type="Proteomes" id="UP001157439"/>
    </source>
</evidence>
<dbReference type="EMBL" id="BSPO01000003">
    <property type="protein sequence ID" value="GLS83746.1"/>
    <property type="molecule type" value="Genomic_DNA"/>
</dbReference>
<reference evidence="2 3" key="1">
    <citation type="journal article" date="2014" name="Int. J. Syst. Evol. Microbiol.">
        <title>Complete genome sequence of Corynebacterium casei LMG S-19264T (=DSM 44701T), isolated from a smear-ripened cheese.</title>
        <authorList>
            <consortium name="US DOE Joint Genome Institute (JGI-PGF)"/>
            <person name="Walter F."/>
            <person name="Albersmeier A."/>
            <person name="Kalinowski J."/>
            <person name="Ruckert C."/>
        </authorList>
    </citation>
    <scope>NUCLEOTIDE SEQUENCE [LARGE SCALE GENOMIC DNA]</scope>
    <source>
        <strain evidence="2 3">NBRC 112785</strain>
    </source>
</reference>
<dbReference type="RefSeq" id="WP_095500524.1">
    <property type="nucleotide sequence ID" value="NZ_BSPO01000003.1"/>
</dbReference>
<dbReference type="AlphaFoldDB" id="A0AA37TSS4"/>
<evidence type="ECO:0000256" key="1">
    <source>
        <dbReference type="ARBA" id="ARBA00023172"/>
    </source>
</evidence>
<keyword evidence="3" id="KW-1185">Reference proteome</keyword>